<proteinExistence type="predicted"/>
<accession>A0ABN6ZMG1</accession>
<reference evidence="1 2" key="1">
    <citation type="submission" date="2023-06" db="EMBL/GenBank/DDBJ databases">
        <title>Complete Genome Sequences of Bifidobacterium faecale strain JCM19861T was isolated from human faeces by Jung-Hye Choi et al. (2014).</title>
        <authorList>
            <person name="Okuhama S."/>
            <person name="Takahashi H."/>
            <person name="Imaizumi K."/>
            <person name="Nakayama S."/>
            <person name="Ogata Y."/>
            <person name="Suda W."/>
        </authorList>
    </citation>
    <scope>NUCLEOTIDE SEQUENCE [LARGE SCALE GENOMIC DNA]</scope>
    <source>
        <strain evidence="1 2">JCM 19861</strain>
    </source>
</reference>
<protein>
    <recommendedName>
        <fullName evidence="3">Phage tail protein</fullName>
    </recommendedName>
</protein>
<sequence>MAINADGLIQASRGTLFTAPAKTALPTKVSSFLLNSGTVAAASGGSGSVSWENIGHTSNNNKISFSKDGGDTTTKDTWLVAGAKSSTEAPTITVSGASVQGDSATITKVTGGWAGEQGGIVVPLQPVVQHLALFVLAYDDSDKLSFGLYLPETDFTFDNVSLADEDFAEFSFNAVVKSTSVLKAGANGEVGAYQIFAPETFVSK</sequence>
<keyword evidence="2" id="KW-1185">Reference proteome</keyword>
<evidence type="ECO:0000313" key="1">
    <source>
        <dbReference type="EMBL" id="BEK83019.1"/>
    </source>
</evidence>
<name>A0ABN6ZMG1_BIFAD</name>
<organism evidence="1 2">
    <name type="scientific">Bifidobacterium adolescentis</name>
    <dbReference type="NCBI Taxonomy" id="1680"/>
    <lineage>
        <taxon>Bacteria</taxon>
        <taxon>Bacillati</taxon>
        <taxon>Actinomycetota</taxon>
        <taxon>Actinomycetes</taxon>
        <taxon>Bifidobacteriales</taxon>
        <taxon>Bifidobacteriaceae</taxon>
        <taxon>Bifidobacterium</taxon>
    </lineage>
</organism>
<evidence type="ECO:0000313" key="2">
    <source>
        <dbReference type="Proteomes" id="UP001357973"/>
    </source>
</evidence>
<evidence type="ECO:0008006" key="3">
    <source>
        <dbReference type="Google" id="ProtNLM"/>
    </source>
</evidence>
<dbReference type="EMBL" id="AP028457">
    <property type="protein sequence ID" value="BEK83019.1"/>
    <property type="molecule type" value="Genomic_DNA"/>
</dbReference>
<gene>
    <name evidence="1" type="ORF">B19861_09610</name>
</gene>
<dbReference type="Proteomes" id="UP001357973">
    <property type="component" value="Chromosome"/>
</dbReference>
<dbReference type="InterPro" id="IPR058154">
    <property type="entry name" value="Bxb1_TTP-like"/>
</dbReference>
<dbReference type="Pfam" id="PF25681">
    <property type="entry name" value="Phage_TTP_17"/>
    <property type="match status" value="1"/>
</dbReference>
<dbReference type="RefSeq" id="WP_347309298.1">
    <property type="nucleotide sequence ID" value="NZ_AP028457.1"/>
</dbReference>